<gene>
    <name evidence="4" type="ORF">SAMN05421800_11591</name>
</gene>
<feature type="domain" description="Dynamin-like helical" evidence="3">
    <location>
        <begin position="212"/>
        <end position="547"/>
    </location>
</feature>
<dbReference type="RefSeq" id="WP_079466121.1">
    <property type="nucleotide sequence ID" value="NZ_CP033935.1"/>
</dbReference>
<accession>A0ABY1LBJ4</accession>
<evidence type="ECO:0000256" key="1">
    <source>
        <dbReference type="SAM" id="Coils"/>
    </source>
</evidence>
<feature type="coiled-coil region" evidence="1">
    <location>
        <begin position="525"/>
        <end position="552"/>
    </location>
</feature>
<dbReference type="Pfam" id="PF18709">
    <property type="entry name" value="DLP_helical"/>
    <property type="match status" value="1"/>
</dbReference>
<feature type="coiled-coil region" evidence="1">
    <location>
        <begin position="292"/>
        <end position="319"/>
    </location>
</feature>
<dbReference type="EMBL" id="FUZE01000015">
    <property type="protein sequence ID" value="SKB94416.1"/>
    <property type="molecule type" value="Genomic_DNA"/>
</dbReference>
<keyword evidence="5" id="KW-1185">Reference proteome</keyword>
<keyword evidence="1" id="KW-0175">Coiled coil</keyword>
<feature type="domain" description="G" evidence="2">
    <location>
        <begin position="55"/>
        <end position="178"/>
    </location>
</feature>
<evidence type="ECO:0000259" key="2">
    <source>
        <dbReference type="Pfam" id="PF01926"/>
    </source>
</evidence>
<dbReference type="InterPro" id="IPR006073">
    <property type="entry name" value="GTP-bd"/>
</dbReference>
<dbReference type="InterPro" id="IPR040576">
    <property type="entry name" value="DLP_helical"/>
</dbReference>
<name>A0ABY1LBJ4_9FLAO</name>
<dbReference type="NCBIfam" id="NF041922">
    <property type="entry name" value="DLP_LeoA_gen"/>
    <property type="match status" value="1"/>
</dbReference>
<dbReference type="InterPro" id="IPR027417">
    <property type="entry name" value="P-loop_NTPase"/>
</dbReference>
<evidence type="ECO:0000259" key="3">
    <source>
        <dbReference type="Pfam" id="PF18709"/>
    </source>
</evidence>
<organism evidence="4 5">
    <name type="scientific">Chryseobacterium balustinum</name>
    <dbReference type="NCBI Taxonomy" id="246"/>
    <lineage>
        <taxon>Bacteria</taxon>
        <taxon>Pseudomonadati</taxon>
        <taxon>Bacteroidota</taxon>
        <taxon>Flavobacteriia</taxon>
        <taxon>Flavobacteriales</taxon>
        <taxon>Weeksellaceae</taxon>
        <taxon>Chryseobacterium group</taxon>
        <taxon>Chryseobacterium</taxon>
    </lineage>
</organism>
<proteinExistence type="predicted"/>
<comment type="caution">
    <text evidence="4">The sequence shown here is derived from an EMBL/GenBank/DDBJ whole genome shotgun (WGS) entry which is preliminary data.</text>
</comment>
<reference evidence="4 5" key="1">
    <citation type="submission" date="2017-02" db="EMBL/GenBank/DDBJ databases">
        <authorList>
            <person name="Varghese N."/>
            <person name="Submissions S."/>
        </authorList>
    </citation>
    <scope>NUCLEOTIDE SEQUENCE [LARGE SCALE GENOMIC DNA]</scope>
    <source>
        <strain evidence="4 5">DSM 16775</strain>
    </source>
</reference>
<dbReference type="SUPFAM" id="SSF52540">
    <property type="entry name" value="P-loop containing nucleoside triphosphate hydrolases"/>
    <property type="match status" value="1"/>
</dbReference>
<evidence type="ECO:0000313" key="4">
    <source>
        <dbReference type="EMBL" id="SKB94416.1"/>
    </source>
</evidence>
<sequence length="568" mass="65416">MNVINNYEKVREVILSKINKTIDWLHSGEKFGISFEEERNKLINLKENLGDSKLKIALVGAFSEGKTTMAASWLGKVESDMKIHHEESSDAISIYQPIGLEDKCVVIDTPGLFGNKEIEAENGFVKYKEITEKFVSEAHLILYVINPINLMKDSHQETCKWLFRDLGKLENTVFVINKFDDIADLEDENEYFNLFQIKKDSFVSTLDRFINLTEQETENLKIIAISANPYTEGLEYWFDNLEEFENISRINKLRTVTNDIIANSSSSVYTNQIKSVVSDLVLRKKNEVIQIIELQSKNIELSDKNLKNIENDLDDVSKEIKSNFFNLKNEIIRYLVDLKIKVRGADSETLGNIFDREIGENGRMLDLNLEEILYRYLLGNISELKKIGSKIEDEINFSEKISDNYVKSLITSGLSSVKAVPLSNMRNMVLASRNTLVKTVNSLGGDIAIKFKPWGAVKFAKGLGAAAGGITVLIEIYGMWKSYREKKKFEDAKTKLLDFIEDIIEHYEKMFKNEDEFTKEYFPQLKEYSIIHENLKAENKEMRSLKQKLENWFKFSAEIQDAEFENVL</sequence>
<evidence type="ECO:0000313" key="5">
    <source>
        <dbReference type="Proteomes" id="UP000190669"/>
    </source>
</evidence>
<dbReference type="Proteomes" id="UP000190669">
    <property type="component" value="Unassembled WGS sequence"/>
</dbReference>
<dbReference type="Pfam" id="PF01926">
    <property type="entry name" value="MMR_HSR1"/>
    <property type="match status" value="1"/>
</dbReference>
<dbReference type="InterPro" id="IPR049678">
    <property type="entry name" value="LeoA-like"/>
</dbReference>
<protein>
    <submittedName>
        <fullName evidence="4">50S ribosome-binding GTPase</fullName>
    </submittedName>
</protein>
<dbReference type="Gene3D" id="3.40.50.300">
    <property type="entry name" value="P-loop containing nucleotide triphosphate hydrolases"/>
    <property type="match status" value="1"/>
</dbReference>